<evidence type="ECO:0000256" key="2">
    <source>
        <dbReference type="ARBA" id="ARBA00022771"/>
    </source>
</evidence>
<proteinExistence type="predicted"/>
<dbReference type="AlphaFoldDB" id="W2FS58"/>
<keyword evidence="3" id="KW-0862">Zinc</keyword>
<dbReference type="Gene3D" id="3.30.40.10">
    <property type="entry name" value="Zinc/RING finger domain, C3HC4 (zinc finger)"/>
    <property type="match status" value="1"/>
</dbReference>
<keyword evidence="2" id="KW-0863">Zinc-finger</keyword>
<dbReference type="GO" id="GO:0008270">
    <property type="term" value="F:zinc ion binding"/>
    <property type="evidence" value="ECO:0007669"/>
    <property type="project" value="UniProtKB-KW"/>
</dbReference>
<evidence type="ECO:0000256" key="1">
    <source>
        <dbReference type="ARBA" id="ARBA00022723"/>
    </source>
</evidence>
<dbReference type="InterPro" id="IPR017907">
    <property type="entry name" value="Znf_RING_CS"/>
</dbReference>
<dbReference type="EMBL" id="KI689272">
    <property type="protein sequence ID" value="ETK73607.1"/>
    <property type="molecule type" value="Genomic_DNA"/>
</dbReference>
<evidence type="ECO:0000256" key="3">
    <source>
        <dbReference type="ARBA" id="ARBA00022833"/>
    </source>
</evidence>
<dbReference type="SUPFAM" id="SSF57850">
    <property type="entry name" value="RING/U-box"/>
    <property type="match status" value="1"/>
</dbReference>
<evidence type="ECO:0000313" key="5">
    <source>
        <dbReference type="EMBL" id="ETK73607.1"/>
    </source>
</evidence>
<dbReference type="PROSITE" id="PS00518">
    <property type="entry name" value="ZF_RING_1"/>
    <property type="match status" value="1"/>
</dbReference>
<accession>W2FS58</accession>
<sequence length="130" mass="14716">MVVSTIDLPRSATNPGTPPDIHPDSLLHPQNHRGVKQVKRDLSMARMGGYAVKWTLDEKQVKATIDKLCDNLAGNSAKERRVHDVTQYLADICLKKTNQCKRCLTNRRFLMILPCGHLYCALCVEEIKMK</sequence>
<feature type="region of interest" description="Disordered" evidence="4">
    <location>
        <begin position="1"/>
        <end position="22"/>
    </location>
</feature>
<name>W2FS58_PHYNI</name>
<dbReference type="VEuPathDB" id="FungiDB:PPTG_13341"/>
<dbReference type="Pfam" id="PF13920">
    <property type="entry name" value="zf-C3HC4_3"/>
    <property type="match status" value="1"/>
</dbReference>
<gene>
    <name evidence="5" type="ORF">L915_19478</name>
</gene>
<keyword evidence="1" id="KW-0479">Metal-binding</keyword>
<reference evidence="5" key="1">
    <citation type="submission" date="2013-11" db="EMBL/GenBank/DDBJ databases">
        <title>The Genome Sequence of Phytophthora parasitica CJ02B3.</title>
        <authorList>
            <consortium name="The Broad Institute Genomics Platform"/>
            <person name="Russ C."/>
            <person name="Tyler B."/>
            <person name="Panabieres F."/>
            <person name="Shan W."/>
            <person name="Tripathy S."/>
            <person name="Grunwald N."/>
            <person name="Machado M."/>
            <person name="Johnson C.S."/>
            <person name="Arredondo F."/>
            <person name="Hong C."/>
            <person name="Coffey M."/>
            <person name="Young S.K."/>
            <person name="Zeng Q."/>
            <person name="Gargeya S."/>
            <person name="Fitzgerald M."/>
            <person name="Abouelleil A."/>
            <person name="Alvarado L."/>
            <person name="Chapman S.B."/>
            <person name="Gainer-Dewar J."/>
            <person name="Goldberg J."/>
            <person name="Griggs A."/>
            <person name="Gujja S."/>
            <person name="Hansen M."/>
            <person name="Howarth C."/>
            <person name="Imamovic A."/>
            <person name="Ireland A."/>
            <person name="Larimer J."/>
            <person name="McCowan C."/>
            <person name="Murphy C."/>
            <person name="Pearson M."/>
            <person name="Poon T.W."/>
            <person name="Priest M."/>
            <person name="Roberts A."/>
            <person name="Saif S."/>
            <person name="Shea T."/>
            <person name="Sykes S."/>
            <person name="Wortman J."/>
            <person name="Nusbaum C."/>
            <person name="Birren B."/>
        </authorList>
    </citation>
    <scope>NUCLEOTIDE SEQUENCE [LARGE SCALE GENOMIC DNA]</scope>
    <source>
        <strain evidence="5">CJ02B3</strain>
    </source>
</reference>
<organism evidence="5">
    <name type="scientific">Phytophthora nicotianae</name>
    <name type="common">Potato buckeye rot agent</name>
    <name type="synonym">Phytophthora parasitica</name>
    <dbReference type="NCBI Taxonomy" id="4792"/>
    <lineage>
        <taxon>Eukaryota</taxon>
        <taxon>Sar</taxon>
        <taxon>Stramenopiles</taxon>
        <taxon>Oomycota</taxon>
        <taxon>Peronosporomycetes</taxon>
        <taxon>Peronosporales</taxon>
        <taxon>Peronosporaceae</taxon>
        <taxon>Phytophthora</taxon>
    </lineage>
</organism>
<protein>
    <recommendedName>
        <fullName evidence="6">RING-type domain-containing protein</fullName>
    </recommendedName>
</protein>
<dbReference type="InterPro" id="IPR013083">
    <property type="entry name" value="Znf_RING/FYVE/PHD"/>
</dbReference>
<evidence type="ECO:0008006" key="6">
    <source>
        <dbReference type="Google" id="ProtNLM"/>
    </source>
</evidence>
<evidence type="ECO:0000256" key="4">
    <source>
        <dbReference type="SAM" id="MobiDB-lite"/>
    </source>
</evidence>
<dbReference type="Proteomes" id="UP000053236">
    <property type="component" value="Unassembled WGS sequence"/>
</dbReference>